<dbReference type="GO" id="GO:0005829">
    <property type="term" value="C:cytosol"/>
    <property type="evidence" value="ECO:0007669"/>
    <property type="project" value="TreeGrafter"/>
</dbReference>
<dbReference type="OrthoDB" id="2333384at2759"/>
<dbReference type="Gene3D" id="2.60.40.640">
    <property type="match status" value="1"/>
</dbReference>
<evidence type="ECO:0000313" key="4">
    <source>
        <dbReference type="Proteomes" id="UP000014064"/>
    </source>
</evidence>
<dbReference type="KEGG" id="wic:J056_001137"/>
<dbReference type="HOGENOM" id="CLU_012356_0_0_1"/>
<keyword evidence="4" id="KW-1185">Reference proteome</keyword>
<dbReference type="Proteomes" id="UP000014064">
    <property type="component" value="Unassembled WGS sequence"/>
</dbReference>
<dbReference type="Pfam" id="PF00339">
    <property type="entry name" value="Arrestin_N"/>
    <property type="match status" value="1"/>
</dbReference>
<feature type="compositionally biased region" description="Low complexity" evidence="1">
    <location>
        <begin position="880"/>
        <end position="898"/>
    </location>
</feature>
<feature type="compositionally biased region" description="Low complexity" evidence="1">
    <location>
        <begin position="19"/>
        <end position="29"/>
    </location>
</feature>
<dbReference type="OMA" id="HYAFTEV"/>
<dbReference type="GO" id="GO:0070086">
    <property type="term" value="P:ubiquitin-dependent endocytosis"/>
    <property type="evidence" value="ECO:0007669"/>
    <property type="project" value="TreeGrafter"/>
</dbReference>
<dbReference type="STRING" id="1299270.R9AJM7"/>
<dbReference type="GO" id="GO:0005886">
    <property type="term" value="C:plasma membrane"/>
    <property type="evidence" value="ECO:0007669"/>
    <property type="project" value="TreeGrafter"/>
</dbReference>
<feature type="compositionally biased region" description="Basic and acidic residues" evidence="1">
    <location>
        <begin position="840"/>
        <end position="849"/>
    </location>
</feature>
<dbReference type="InterPro" id="IPR050357">
    <property type="entry name" value="Arrestin_domain-protein"/>
</dbReference>
<name>R9AJM7_WALI9</name>
<dbReference type="InterPro" id="IPR011022">
    <property type="entry name" value="Arrestin_C-like"/>
</dbReference>
<feature type="region of interest" description="Disordered" evidence="1">
    <location>
        <begin position="1"/>
        <end position="48"/>
    </location>
</feature>
<dbReference type="eggNOG" id="KOG3780">
    <property type="taxonomic scope" value="Eukaryota"/>
</dbReference>
<feature type="region of interest" description="Disordered" evidence="1">
    <location>
        <begin position="297"/>
        <end position="348"/>
    </location>
</feature>
<feature type="compositionally biased region" description="Polar residues" evidence="1">
    <location>
        <begin position="611"/>
        <end position="639"/>
    </location>
</feature>
<dbReference type="SUPFAM" id="SSF81296">
    <property type="entry name" value="E set domains"/>
    <property type="match status" value="1"/>
</dbReference>
<feature type="compositionally biased region" description="Polar residues" evidence="1">
    <location>
        <begin position="824"/>
        <end position="838"/>
    </location>
</feature>
<feature type="compositionally biased region" description="Low complexity" evidence="1">
    <location>
        <begin position="734"/>
        <end position="747"/>
    </location>
</feature>
<dbReference type="InterPro" id="IPR011021">
    <property type="entry name" value="Arrestin-like_N"/>
</dbReference>
<dbReference type="PANTHER" id="PTHR11188">
    <property type="entry name" value="ARRESTIN DOMAIN CONTAINING PROTEIN"/>
    <property type="match status" value="1"/>
</dbReference>
<dbReference type="GO" id="GO:0031625">
    <property type="term" value="F:ubiquitin protein ligase binding"/>
    <property type="evidence" value="ECO:0007669"/>
    <property type="project" value="TreeGrafter"/>
</dbReference>
<dbReference type="InterPro" id="IPR014756">
    <property type="entry name" value="Ig_E-set"/>
</dbReference>
<dbReference type="PANTHER" id="PTHR11188:SF17">
    <property type="entry name" value="FI21816P1"/>
    <property type="match status" value="1"/>
</dbReference>
<protein>
    <submittedName>
        <fullName evidence="3">Arrestin domain-containing protein C31A2.12</fullName>
    </submittedName>
</protein>
<dbReference type="GO" id="GO:0030674">
    <property type="term" value="F:protein-macromolecule adaptor activity"/>
    <property type="evidence" value="ECO:0007669"/>
    <property type="project" value="TreeGrafter"/>
</dbReference>
<accession>R9AJM7</accession>
<organism evidence="3 4">
    <name type="scientific">Wallemia ichthyophaga (strain EXF-994 / CBS 113033)</name>
    <dbReference type="NCBI Taxonomy" id="1299270"/>
    <lineage>
        <taxon>Eukaryota</taxon>
        <taxon>Fungi</taxon>
        <taxon>Dikarya</taxon>
        <taxon>Basidiomycota</taxon>
        <taxon>Wallemiomycotina</taxon>
        <taxon>Wallemiomycetes</taxon>
        <taxon>Wallemiales</taxon>
        <taxon>Wallemiaceae</taxon>
        <taxon>Wallemia</taxon>
    </lineage>
</organism>
<dbReference type="AlphaFoldDB" id="R9AJM7"/>
<sequence>MPAIWSNLSRSSSRTDVPSAASASASASAIPPPTPRTCTDHPNGPSKIEIEPQVTNVVLQGLPGDSTPYTLRGLVKIHLSHSTEFKDIVIQVSGKCRTNVQESFRSHTTSDTHVLIDHKHSVLTKSGKHHQTLAAGRHTFSFQLDLPSELPASLQLINGSAEIKYKLKAHAYRPHTFQKDLHSSQPINIIHGLPSEALEFSQTLDIENIWPQKILYAITLPHKAFAAGDSIPISIKLTPILKGVKVTQLTTIIKEYAQSNGKHCKQDSSRIVSTYRHHFSSDGEPIPVEVAAFRRADSTAASTPPNRSLPSSPSSRPVSNSNLEPVRSLDLSNPPTPAADPSRSSRRAMVGWADNDPRFAEGPEDLTELNDGEVDTVINVHLPTTAVPSHQYWPVYINHKIKWSCMIQNRDGHQSELRCALPIHILSRELLQETVVSTANARRALFGESAGAPDPQTADEAATAAATADLPSYSNHIYDRVPNANVVTSGTVPSGYGNHTYSPLGSPGAHMSPVASRPATPGASSFAVRSTGGSTGSGAATPPDQLSPSAAGQTLPTRPQMSWADSEFYLSLGEIERAQRRNQPGAGGSGNGSPKHANHNSNSQSNAHALSYSQLPSQARSPGSSRNVSRSQSHASSRAGSPEPGERESGSGIGRRGSEQQQEQEGDTANAISLNDDDDVLPAPSEGRDTSSHSHKPSRPSFGSSHSLNNLFGGPHSGSKLNLHLPKALRPLTSFKSHSHSYSHSPSQNNSAGSSKLHSPTASHFAEQGGQVAEQEEGKKGERGEEGEGDDVSALNRVPSYDVASRGFLGGGVVPLPEGLPTYDESQTNDVQRSSTLDADSMKKLREAMNRQNQGVVSGSTQNQSLNESLSHMNLGQQGGAQTSQTSHIPSRSPSRASRSSDHSHSRRPHVKFTLEHDSEDEEGA</sequence>
<feature type="compositionally biased region" description="Polar residues" evidence="1">
    <location>
        <begin position="701"/>
        <end position="710"/>
    </location>
</feature>
<dbReference type="GeneID" id="20374089"/>
<evidence type="ECO:0000313" key="3">
    <source>
        <dbReference type="EMBL" id="EOR00251.1"/>
    </source>
</evidence>
<gene>
    <name evidence="3" type="ORF">J056_001137</name>
</gene>
<evidence type="ECO:0000259" key="2">
    <source>
        <dbReference type="SMART" id="SM01017"/>
    </source>
</evidence>
<proteinExistence type="predicted"/>
<dbReference type="SMART" id="SM01017">
    <property type="entry name" value="Arrestin_C"/>
    <property type="match status" value="1"/>
</dbReference>
<feature type="region of interest" description="Disordered" evidence="1">
    <location>
        <begin position="498"/>
        <end position="560"/>
    </location>
</feature>
<feature type="compositionally biased region" description="Low complexity" evidence="1">
    <location>
        <begin position="304"/>
        <end position="323"/>
    </location>
</feature>
<evidence type="ECO:0000256" key="1">
    <source>
        <dbReference type="SAM" id="MobiDB-lite"/>
    </source>
</evidence>
<feature type="compositionally biased region" description="Basic and acidic residues" evidence="1">
    <location>
        <begin position="776"/>
        <end position="786"/>
    </location>
</feature>
<dbReference type="InterPro" id="IPR014752">
    <property type="entry name" value="Arrestin-like_C"/>
</dbReference>
<feature type="compositionally biased region" description="Polar residues" evidence="1">
    <location>
        <begin position="850"/>
        <end position="875"/>
    </location>
</feature>
<feature type="compositionally biased region" description="Polar residues" evidence="1">
    <location>
        <begin position="1"/>
        <end position="16"/>
    </location>
</feature>
<reference evidence="4" key="1">
    <citation type="journal article" date="2013" name="BMC Genomics">
        <title>Genome and transcriptome sequencing of the halophilic fungus Wallemia ichthyophaga: haloadaptations present and absent.</title>
        <authorList>
            <person name="Zajc J."/>
            <person name="Liu Y."/>
            <person name="Dai W."/>
            <person name="Yang Z."/>
            <person name="Hu J."/>
            <person name="Gostincar C."/>
            <person name="Gunde-Cimerman N."/>
        </authorList>
    </citation>
    <scope>NUCLEOTIDE SEQUENCE [LARGE SCALE GENOMIC DNA]</scope>
    <source>
        <strain evidence="4">EXF-994 / CBS 113033</strain>
    </source>
</reference>
<dbReference type="RefSeq" id="XP_009269040.1">
    <property type="nucleotide sequence ID" value="XM_009270765.1"/>
</dbReference>
<feature type="region of interest" description="Disordered" evidence="1">
    <location>
        <begin position="581"/>
        <end position="925"/>
    </location>
</feature>
<dbReference type="EMBL" id="KE007236">
    <property type="protein sequence ID" value="EOR00251.1"/>
    <property type="molecule type" value="Genomic_DNA"/>
</dbReference>
<feature type="domain" description="Arrestin C-terminal-like" evidence="2">
    <location>
        <begin position="210"/>
        <end position="430"/>
    </location>
</feature>
<feature type="compositionally biased region" description="Polar residues" evidence="1">
    <location>
        <begin position="544"/>
        <end position="560"/>
    </location>
</feature>
<feature type="compositionally biased region" description="Polar residues" evidence="1">
    <location>
        <begin position="748"/>
        <end position="762"/>
    </location>
</feature>
<feature type="compositionally biased region" description="Low complexity" evidence="1">
    <location>
        <begin position="599"/>
        <end position="609"/>
    </location>
</feature>